<dbReference type="RefSeq" id="WP_156694356.1">
    <property type="nucleotide sequence ID" value="NZ_CP034279.1"/>
</dbReference>
<organism evidence="2 3">
    <name type="scientific">Streptomyces ficellus</name>
    <dbReference type="NCBI Taxonomy" id="1977088"/>
    <lineage>
        <taxon>Bacteria</taxon>
        <taxon>Bacillati</taxon>
        <taxon>Actinomycetota</taxon>
        <taxon>Actinomycetes</taxon>
        <taxon>Kitasatosporales</taxon>
        <taxon>Streptomycetaceae</taxon>
        <taxon>Streptomyces</taxon>
    </lineage>
</organism>
<dbReference type="InterPro" id="IPR007995">
    <property type="entry name" value="DUF742"/>
</dbReference>
<evidence type="ECO:0000313" key="2">
    <source>
        <dbReference type="EMBL" id="QGV80607.1"/>
    </source>
</evidence>
<feature type="region of interest" description="Disordered" evidence="1">
    <location>
        <begin position="1"/>
        <end position="21"/>
    </location>
</feature>
<accession>A0A6I6FHC1</accession>
<reference evidence="2 3" key="1">
    <citation type="submission" date="2018-12" db="EMBL/GenBank/DDBJ databases">
        <title>Complete genome sequence of Streptomyces ficellus NRRL8067, the producer of ficellomycin, feldamycin and nojirimycin.</title>
        <authorList>
            <person name="Zhang H."/>
            <person name="Yue R."/>
            <person name="Liu Y."/>
            <person name="Li M."/>
            <person name="Mu H."/>
            <person name="Zhang J."/>
        </authorList>
    </citation>
    <scope>NUCLEOTIDE SEQUENCE [LARGE SCALE GENOMIC DNA]</scope>
    <source>
        <strain evidence="2 3">NRRL 8067</strain>
    </source>
</reference>
<protein>
    <submittedName>
        <fullName evidence="2">DUF742 domain-containing protein</fullName>
    </submittedName>
</protein>
<proteinExistence type="predicted"/>
<evidence type="ECO:0000313" key="3">
    <source>
        <dbReference type="Proteomes" id="UP000422572"/>
    </source>
</evidence>
<dbReference type="PANTHER" id="PTHR36221">
    <property type="entry name" value="DUF742 DOMAIN-CONTAINING PROTEIN"/>
    <property type="match status" value="1"/>
</dbReference>
<dbReference type="EMBL" id="CP034279">
    <property type="protein sequence ID" value="QGV80607.1"/>
    <property type="molecule type" value="Genomic_DNA"/>
</dbReference>
<keyword evidence="3" id="KW-1185">Reference proteome</keyword>
<name>A0A6I6FHC1_9ACTN</name>
<sequence>MSEPGRPRGTGPDWEDGSPERLYVITGGRSGSLESAPLDLVTLIVARSGPRPGLPPEHAAIMRMCQAPLSVAEISAYLSLPVSVVTVLVGDLLADGDVLARAPVARAQLPDLALIEAVIDGLQKL</sequence>
<dbReference type="Proteomes" id="UP000422572">
    <property type="component" value="Chromosome"/>
</dbReference>
<dbReference type="Pfam" id="PF05331">
    <property type="entry name" value="DUF742"/>
    <property type="match status" value="1"/>
</dbReference>
<dbReference type="AlphaFoldDB" id="A0A6I6FHC1"/>
<dbReference type="KEGG" id="sfic:EIZ62_22010"/>
<dbReference type="PANTHER" id="PTHR36221:SF1">
    <property type="entry name" value="DUF742 DOMAIN-CONTAINING PROTEIN"/>
    <property type="match status" value="1"/>
</dbReference>
<evidence type="ECO:0000256" key="1">
    <source>
        <dbReference type="SAM" id="MobiDB-lite"/>
    </source>
</evidence>
<gene>
    <name evidence="2" type="ORF">EIZ62_22010</name>
</gene>
<dbReference type="OrthoDB" id="3390328at2"/>